<dbReference type="CDD" id="cd02440">
    <property type="entry name" value="AdoMet_MTases"/>
    <property type="match status" value="1"/>
</dbReference>
<keyword evidence="2" id="KW-0808">Transferase</keyword>
<dbReference type="OrthoDB" id="10039245at2759"/>
<evidence type="ECO:0000259" key="1">
    <source>
        <dbReference type="Pfam" id="PF13649"/>
    </source>
</evidence>
<comment type="caution">
    <text evidence="2">The sequence shown here is derived from an EMBL/GenBank/DDBJ whole genome shotgun (WGS) entry which is preliminary data.</text>
</comment>
<keyword evidence="3" id="KW-1185">Reference proteome</keyword>
<dbReference type="InterPro" id="IPR041698">
    <property type="entry name" value="Methyltransf_25"/>
</dbReference>
<dbReference type="AlphaFoldDB" id="A0A1V9XUZ0"/>
<reference evidence="2 3" key="1">
    <citation type="journal article" date="2017" name="Gigascience">
        <title>Draft genome of the honey bee ectoparasitic mite, Tropilaelaps mercedesae, is shaped by the parasitic life history.</title>
        <authorList>
            <person name="Dong X."/>
            <person name="Armstrong S.D."/>
            <person name="Xia D."/>
            <person name="Makepeace B.L."/>
            <person name="Darby A.C."/>
            <person name="Kadowaki T."/>
        </authorList>
    </citation>
    <scope>NUCLEOTIDE SEQUENCE [LARGE SCALE GENOMIC DNA]</scope>
    <source>
        <strain evidence="2">Wuxi-XJTLU</strain>
    </source>
</reference>
<evidence type="ECO:0000313" key="2">
    <source>
        <dbReference type="EMBL" id="OQR77327.1"/>
    </source>
</evidence>
<dbReference type="Gene3D" id="3.40.50.150">
    <property type="entry name" value="Vaccinia Virus protein VP39"/>
    <property type="match status" value="1"/>
</dbReference>
<dbReference type="EMBL" id="MNPL01003678">
    <property type="protein sequence ID" value="OQR77327.1"/>
    <property type="molecule type" value="Genomic_DNA"/>
</dbReference>
<dbReference type="InterPro" id="IPR029063">
    <property type="entry name" value="SAM-dependent_MTases_sf"/>
</dbReference>
<dbReference type="Pfam" id="PF13649">
    <property type="entry name" value="Methyltransf_25"/>
    <property type="match status" value="1"/>
</dbReference>
<name>A0A1V9XUZ0_9ACAR</name>
<evidence type="ECO:0000313" key="3">
    <source>
        <dbReference type="Proteomes" id="UP000192247"/>
    </source>
</evidence>
<keyword evidence="2" id="KW-0489">Methyltransferase</keyword>
<dbReference type="InParanoid" id="A0A1V9XUZ0"/>
<feature type="domain" description="Methyltransferase" evidence="1">
    <location>
        <begin position="138"/>
        <end position="223"/>
    </location>
</feature>
<proteinExistence type="predicted"/>
<dbReference type="GO" id="GO:0008168">
    <property type="term" value="F:methyltransferase activity"/>
    <property type="evidence" value="ECO:0007669"/>
    <property type="project" value="UniProtKB-KW"/>
</dbReference>
<protein>
    <submittedName>
        <fullName evidence="2">Type 11 methyltransferase-like</fullName>
    </submittedName>
</protein>
<accession>A0A1V9XUZ0</accession>
<sequence>MIVCGSCYRHLRRCYRFLLKTMLGEKASTTELSVSDTHNWRTDELSWRSKMRESIRPRSMEEPVSKHSPRALHGRLHRIAFVAAKVDPVVRELAHYRRFYSIWAIDFDLDMERLKYRGPELVAHLLKNTLEANPNDKILDYYCASGLVGVALKRQGFQWIDGLDISESMIRIAREKRCYTMCKRVQNEDDLNDYYDFVIICSPLENRNIIVYSTAKLVRVLKPSSYLVVAQPLPNHIPDEIAAKKLIKQVESAANLKLVKKVSVRDYIKNSMGVIAVFHPQL</sequence>
<gene>
    <name evidence="2" type="ORF">BIW11_07173</name>
</gene>
<dbReference type="GO" id="GO:0032259">
    <property type="term" value="P:methylation"/>
    <property type="evidence" value="ECO:0007669"/>
    <property type="project" value="UniProtKB-KW"/>
</dbReference>
<organism evidence="2 3">
    <name type="scientific">Tropilaelaps mercedesae</name>
    <dbReference type="NCBI Taxonomy" id="418985"/>
    <lineage>
        <taxon>Eukaryota</taxon>
        <taxon>Metazoa</taxon>
        <taxon>Ecdysozoa</taxon>
        <taxon>Arthropoda</taxon>
        <taxon>Chelicerata</taxon>
        <taxon>Arachnida</taxon>
        <taxon>Acari</taxon>
        <taxon>Parasitiformes</taxon>
        <taxon>Mesostigmata</taxon>
        <taxon>Gamasina</taxon>
        <taxon>Dermanyssoidea</taxon>
        <taxon>Laelapidae</taxon>
        <taxon>Tropilaelaps</taxon>
    </lineage>
</organism>
<dbReference type="Proteomes" id="UP000192247">
    <property type="component" value="Unassembled WGS sequence"/>
</dbReference>
<dbReference type="SUPFAM" id="SSF53335">
    <property type="entry name" value="S-adenosyl-L-methionine-dependent methyltransferases"/>
    <property type="match status" value="1"/>
</dbReference>
<dbReference type="STRING" id="418985.A0A1V9XUZ0"/>